<evidence type="ECO:0000256" key="6">
    <source>
        <dbReference type="ARBA" id="ARBA00023004"/>
    </source>
</evidence>
<gene>
    <name evidence="15" type="ORF">F0L74_31205</name>
</gene>
<evidence type="ECO:0000256" key="8">
    <source>
        <dbReference type="ARBA" id="ARBA00023077"/>
    </source>
</evidence>
<evidence type="ECO:0000256" key="4">
    <source>
        <dbReference type="ARBA" id="ARBA00022496"/>
    </source>
</evidence>
<dbReference type="InterPro" id="IPR036942">
    <property type="entry name" value="Beta-barrel_TonB_sf"/>
</dbReference>
<keyword evidence="2 11" id="KW-0813">Transport</keyword>
<evidence type="ECO:0000256" key="12">
    <source>
        <dbReference type="RuleBase" id="RU003357"/>
    </source>
</evidence>
<keyword evidence="6" id="KW-0408">Iron</keyword>
<dbReference type="NCBIfam" id="TIGR04056">
    <property type="entry name" value="OMP_RagA_SusC"/>
    <property type="match status" value="1"/>
</dbReference>
<dbReference type="Gene3D" id="2.170.130.10">
    <property type="entry name" value="TonB-dependent receptor, plug domain"/>
    <property type="match status" value="1"/>
</dbReference>
<dbReference type="InterPro" id="IPR037066">
    <property type="entry name" value="Plug_dom_sf"/>
</dbReference>
<dbReference type="Gene3D" id="2.40.170.20">
    <property type="entry name" value="TonB-dependent receptor, beta-barrel domain"/>
    <property type="match status" value="1"/>
</dbReference>
<dbReference type="InterPro" id="IPR008969">
    <property type="entry name" value="CarboxyPept-like_regulatory"/>
</dbReference>
<evidence type="ECO:0000256" key="3">
    <source>
        <dbReference type="ARBA" id="ARBA00022452"/>
    </source>
</evidence>
<protein>
    <submittedName>
        <fullName evidence="15">SusC/RagA family TonB-linked outer membrane protein</fullName>
    </submittedName>
</protein>
<evidence type="ECO:0000313" key="16">
    <source>
        <dbReference type="Proteomes" id="UP000324611"/>
    </source>
</evidence>
<feature type="domain" description="TonB-dependent receptor-like beta-barrel" evidence="13">
    <location>
        <begin position="527"/>
        <end position="908"/>
    </location>
</feature>
<keyword evidence="16" id="KW-1185">Reference proteome</keyword>
<dbReference type="InterPro" id="IPR023996">
    <property type="entry name" value="TonB-dep_OMP_SusC/RagA"/>
</dbReference>
<evidence type="ECO:0000259" key="13">
    <source>
        <dbReference type="Pfam" id="PF00593"/>
    </source>
</evidence>
<dbReference type="InterPro" id="IPR039426">
    <property type="entry name" value="TonB-dep_rcpt-like"/>
</dbReference>
<dbReference type="AlphaFoldDB" id="A0A5B2VPI8"/>
<dbReference type="GO" id="GO:0006826">
    <property type="term" value="P:iron ion transport"/>
    <property type="evidence" value="ECO:0007669"/>
    <property type="project" value="UniProtKB-KW"/>
</dbReference>
<dbReference type="SUPFAM" id="SSF49464">
    <property type="entry name" value="Carboxypeptidase regulatory domain-like"/>
    <property type="match status" value="1"/>
</dbReference>
<comment type="subcellular location">
    <subcellularLocation>
        <location evidence="1 11">Cell outer membrane</location>
        <topology evidence="1 11">Multi-pass membrane protein</topology>
    </subcellularLocation>
</comment>
<dbReference type="InterPro" id="IPR012910">
    <property type="entry name" value="Plug_dom"/>
</dbReference>
<dbReference type="PROSITE" id="PS52016">
    <property type="entry name" value="TONB_DEPENDENT_REC_3"/>
    <property type="match status" value="1"/>
</dbReference>
<keyword evidence="3 11" id="KW-1134">Transmembrane beta strand</keyword>
<dbReference type="SUPFAM" id="SSF56935">
    <property type="entry name" value="Porins"/>
    <property type="match status" value="1"/>
</dbReference>
<evidence type="ECO:0000256" key="11">
    <source>
        <dbReference type="PROSITE-ProRule" id="PRU01360"/>
    </source>
</evidence>
<evidence type="ECO:0000256" key="2">
    <source>
        <dbReference type="ARBA" id="ARBA00022448"/>
    </source>
</evidence>
<dbReference type="PANTHER" id="PTHR32552">
    <property type="entry name" value="FERRICHROME IRON RECEPTOR-RELATED"/>
    <property type="match status" value="1"/>
</dbReference>
<dbReference type="Proteomes" id="UP000324611">
    <property type="component" value="Unassembled WGS sequence"/>
</dbReference>
<evidence type="ECO:0000256" key="5">
    <source>
        <dbReference type="ARBA" id="ARBA00022692"/>
    </source>
</evidence>
<dbReference type="EMBL" id="VUOC01000004">
    <property type="protein sequence ID" value="KAA2240620.1"/>
    <property type="molecule type" value="Genomic_DNA"/>
</dbReference>
<dbReference type="InterPro" id="IPR000531">
    <property type="entry name" value="Beta-barrel_TonB"/>
</dbReference>
<comment type="caution">
    <text evidence="15">The sequence shown here is derived from an EMBL/GenBank/DDBJ whole genome shotgun (WGS) entry which is preliminary data.</text>
</comment>
<dbReference type="Pfam" id="PF13715">
    <property type="entry name" value="CarbopepD_reg_2"/>
    <property type="match status" value="1"/>
</dbReference>
<keyword evidence="7" id="KW-0406">Ion transport</keyword>
<reference evidence="15 16" key="1">
    <citation type="submission" date="2019-09" db="EMBL/GenBank/DDBJ databases">
        <title>Chitinophaga ginsengihumi sp. nov., isolated from soil of ginseng rhizosphere.</title>
        <authorList>
            <person name="Lee J."/>
        </authorList>
    </citation>
    <scope>NUCLEOTIDE SEQUENCE [LARGE SCALE GENOMIC DNA]</scope>
    <source>
        <strain evidence="15 16">BN140078</strain>
    </source>
</reference>
<keyword evidence="4" id="KW-0410">Iron transport</keyword>
<dbReference type="Pfam" id="PF00593">
    <property type="entry name" value="TonB_dep_Rec_b-barrel"/>
    <property type="match status" value="1"/>
</dbReference>
<evidence type="ECO:0000256" key="9">
    <source>
        <dbReference type="ARBA" id="ARBA00023136"/>
    </source>
</evidence>
<organism evidence="15 16">
    <name type="scientific">Chitinophaga agrisoli</name>
    <dbReference type="NCBI Taxonomy" id="2607653"/>
    <lineage>
        <taxon>Bacteria</taxon>
        <taxon>Pseudomonadati</taxon>
        <taxon>Bacteroidota</taxon>
        <taxon>Chitinophagia</taxon>
        <taxon>Chitinophagales</taxon>
        <taxon>Chitinophagaceae</taxon>
        <taxon>Chitinophaga</taxon>
    </lineage>
</organism>
<sequence>MHKKLLIKRVVGIIMWYMIACLVSPVYAQSIMAQAGTGYARHSYTLEEVLLQLENAHKIKFNYNSSVLQGKTVSEQTLHKITQADLQTALPQLLHPLGLTSELVYGNYYAVKSITGDKSVLQQVTVSGSVTDASNNTPLPGVVVAVKGKTKGATTDGNGRYSLAGVSPTDVLIFSLVGFKRIEMPVGGQSTINVALQADVSGLNEVVVTALGIQKEKKSLGYAVQEVKGENLTQAREPNLVSSLTGRVAGLTISSSTDLFRDAVISLRGQKPLIVIDGIPDQLADMWKVNPDDVESINVLKGPTASALYGSIGQYGAVMITTKRGKGKDLSVEFNSSTMFQTSFIRIPKVQSTYGDGYKGKYEYVDGSGGGPEGSGWIWGPKLNQKDPSTPSGYWETPQYNSPVDPTTGERKPLPWISRGKDNVRNFFRTGIISTNNISITKGNDKGTFRASASHIFQQGTVPNTGLNNSSFTLGGNYNLSDRLNVDARFTYNRQYTDNYPEVSYGPANYLYNLVLWTGTDVDIRDLRSYWQPGREGLQQKHYNQSWYNNPYFQAYELLNGYYKNNTFGSMALNYKFSKDLSAKFRTGINTFGLTSNLAEPKSYIRYDDKSRGNFYVGSRDYFDIVTDLILSYEHSFSKDFTVHAEAGSSNYYRNDRYQSSNTDGLSIPDLYNLSNSTNPVQSTNGLEERRTSGLYGFVDLEYMGAFYLTLTGRNDKISTLPVSNNTFFYPSVSGSVLVSELVKLPHWFTYLKARGSWSKVSGGLLDSDNGYTYNYLPTYDIGDKWNGVPSLVYGGDLQNPDLKPRTSSSWEAGLELKFFGNRLGLDASYYRIRDYNNIVNINVSGASGFNSRRENGNEYLRKGMEFVLTGSPIRSKNFSWDVMVNLSSYHRYLKAIFNNAAQLDKLKVGDRMDKIFTGVYETDQQGHIVYESNGFPKSDPFSRYIGNDDPDWVYGVENTLRYRNFSLRFLVDGRIGGLIYSTTNQKMWWGGTHPGTVNQFRDDANEGKATYVGQGVIVTGGQIQYDGNGNITSDTRTFAPNTKAVNYIDYMVNTSNAANDNYNFYSETFLKLREVNLSWNLPSKWLSQTFFRAASVSFIGRNLLLFAKLPNVDPDTGVDNLQSPSMRSMGVNVNLKF</sequence>
<keyword evidence="5 11" id="KW-0812">Transmembrane</keyword>
<dbReference type="GO" id="GO:0009279">
    <property type="term" value="C:cell outer membrane"/>
    <property type="evidence" value="ECO:0007669"/>
    <property type="project" value="UniProtKB-SubCell"/>
</dbReference>
<evidence type="ECO:0000256" key="10">
    <source>
        <dbReference type="ARBA" id="ARBA00023237"/>
    </source>
</evidence>
<keyword evidence="8 12" id="KW-0798">TonB box</keyword>
<feature type="domain" description="TonB-dependent receptor plug" evidence="14">
    <location>
        <begin position="217"/>
        <end position="313"/>
    </location>
</feature>
<dbReference type="Gene3D" id="2.60.40.1120">
    <property type="entry name" value="Carboxypeptidase-like, regulatory domain"/>
    <property type="match status" value="1"/>
</dbReference>
<dbReference type="RefSeq" id="WP_149841797.1">
    <property type="nucleotide sequence ID" value="NZ_VUOC01000004.1"/>
</dbReference>
<evidence type="ECO:0000256" key="7">
    <source>
        <dbReference type="ARBA" id="ARBA00023065"/>
    </source>
</evidence>
<evidence type="ECO:0000259" key="14">
    <source>
        <dbReference type="Pfam" id="PF07715"/>
    </source>
</evidence>
<accession>A0A5B2VPI8</accession>
<reference evidence="15 16" key="2">
    <citation type="submission" date="2019-09" db="EMBL/GenBank/DDBJ databases">
        <authorList>
            <person name="Jin C."/>
        </authorList>
    </citation>
    <scope>NUCLEOTIDE SEQUENCE [LARGE SCALE GENOMIC DNA]</scope>
    <source>
        <strain evidence="15 16">BN140078</strain>
    </source>
</reference>
<name>A0A5B2VPI8_9BACT</name>
<comment type="similarity">
    <text evidence="11 12">Belongs to the TonB-dependent receptor family.</text>
</comment>
<dbReference type="Pfam" id="PF07715">
    <property type="entry name" value="Plug"/>
    <property type="match status" value="1"/>
</dbReference>
<keyword evidence="9 11" id="KW-0472">Membrane</keyword>
<proteinExistence type="inferred from homology"/>
<evidence type="ECO:0000256" key="1">
    <source>
        <dbReference type="ARBA" id="ARBA00004571"/>
    </source>
</evidence>
<dbReference type="PANTHER" id="PTHR32552:SF81">
    <property type="entry name" value="TONB-DEPENDENT OUTER MEMBRANE RECEPTOR"/>
    <property type="match status" value="1"/>
</dbReference>
<evidence type="ECO:0000313" key="15">
    <source>
        <dbReference type="EMBL" id="KAA2240620.1"/>
    </source>
</evidence>
<keyword evidence="10 11" id="KW-0998">Cell outer membrane</keyword>